<dbReference type="Proteomes" id="UP000429181">
    <property type="component" value="Chromosome 29"/>
</dbReference>
<feature type="chain" id="PRO_5044611466" description="Peptidase S1 domain-containing protein" evidence="2">
    <location>
        <begin position="31"/>
        <end position="123"/>
    </location>
</feature>
<dbReference type="GeneTree" id="ENSGT00960000192014"/>
<evidence type="ECO:0000256" key="1">
    <source>
        <dbReference type="ARBA" id="ARBA00023157"/>
    </source>
</evidence>
<evidence type="ECO:0000259" key="3">
    <source>
        <dbReference type="Pfam" id="PF00089"/>
    </source>
</evidence>
<name>A0A4W2FW60_BOBOX</name>
<keyword evidence="5" id="KW-1185">Reference proteome</keyword>
<dbReference type="GO" id="GO:0002803">
    <property type="term" value="P:positive regulation of antibacterial peptide production"/>
    <property type="evidence" value="ECO:0007669"/>
    <property type="project" value="TreeGrafter"/>
</dbReference>
<feature type="signal peptide" evidence="2">
    <location>
        <begin position="1"/>
        <end position="30"/>
    </location>
</feature>
<dbReference type="GO" id="GO:0004252">
    <property type="term" value="F:serine-type endopeptidase activity"/>
    <property type="evidence" value="ECO:0007669"/>
    <property type="project" value="InterPro"/>
</dbReference>
<dbReference type="STRING" id="30522.A0A4W2FW60"/>
<dbReference type="GO" id="GO:0006508">
    <property type="term" value="P:proteolysis"/>
    <property type="evidence" value="ECO:0007669"/>
    <property type="project" value="InterPro"/>
</dbReference>
<dbReference type="Proteomes" id="UP000314981">
    <property type="component" value="Chromosome 29"/>
</dbReference>
<reference evidence="5 6" key="1">
    <citation type="submission" date="2018-11" db="EMBL/GenBank/DDBJ databases">
        <title>Haplotype-resolved cattle genomes.</title>
        <authorList>
            <person name="Low W.Y."/>
            <person name="Tearle R."/>
            <person name="Bickhart D.M."/>
            <person name="Rosen B.D."/>
            <person name="Koren S."/>
            <person name="Rhie A."/>
            <person name="Hiendleder S."/>
            <person name="Phillippy A.M."/>
            <person name="Smith T.P.L."/>
            <person name="Williams J.L."/>
        </authorList>
    </citation>
    <scope>NUCLEOTIDE SEQUENCE [LARGE SCALE GENOMIC DNA]</scope>
</reference>
<feature type="domain" description="Peptidase S1" evidence="3">
    <location>
        <begin position="36"/>
        <end position="80"/>
    </location>
</feature>
<protein>
    <recommendedName>
        <fullName evidence="3">Peptidase S1 domain-containing protein</fullName>
    </recommendedName>
</protein>
<keyword evidence="2" id="KW-0732">Signal</keyword>
<dbReference type="InterPro" id="IPR009003">
    <property type="entry name" value="Peptidase_S1_PA"/>
</dbReference>
<dbReference type="Pfam" id="PF00089">
    <property type="entry name" value="Trypsin"/>
    <property type="match status" value="1"/>
</dbReference>
<dbReference type="SUPFAM" id="SSF50494">
    <property type="entry name" value="Trypsin-like serine proteases"/>
    <property type="match status" value="1"/>
</dbReference>
<evidence type="ECO:0000313" key="5">
    <source>
        <dbReference type="Proteomes" id="UP000314981"/>
    </source>
</evidence>
<dbReference type="PANTHER" id="PTHR24271:SF45">
    <property type="entry name" value="KALLIKREIN-7"/>
    <property type="match status" value="1"/>
</dbReference>
<sequence>SQRSLVAMAAPLLILLLSFVLGSAAQYAQGDESLEIIDGVPCPRGSQPWQVALHKGSQPHCGGVLLSRQWVLTTAHWKMNEYNLHMHSDQLVPCKAWCHGEVSLVAHAVSQVSIPKSASLLIG</sequence>
<proteinExistence type="predicted"/>
<dbReference type="InterPro" id="IPR001254">
    <property type="entry name" value="Trypsin_dom"/>
</dbReference>
<evidence type="ECO:0000313" key="6">
    <source>
        <dbReference type="Proteomes" id="UP000429181"/>
    </source>
</evidence>
<accession>A0A4W2FW60</accession>
<dbReference type="Gene3D" id="2.40.10.10">
    <property type="entry name" value="Trypsin-like serine proteases"/>
    <property type="match status" value="1"/>
</dbReference>
<dbReference type="Ensembl" id="ENSBIXT00000014974.1">
    <property type="protein sequence ID" value="ENSBIXP00000001011.1"/>
    <property type="gene ID" value="ENSBIXG00000029088.1"/>
</dbReference>
<evidence type="ECO:0000256" key="2">
    <source>
        <dbReference type="SAM" id="SignalP"/>
    </source>
</evidence>
<dbReference type="AlphaFoldDB" id="A0A4W2FW60"/>
<dbReference type="PANTHER" id="PTHR24271">
    <property type="entry name" value="KALLIKREIN-RELATED"/>
    <property type="match status" value="1"/>
</dbReference>
<dbReference type="GO" id="GO:0030141">
    <property type="term" value="C:secretory granule"/>
    <property type="evidence" value="ECO:0007669"/>
    <property type="project" value="TreeGrafter"/>
</dbReference>
<reference evidence="4" key="2">
    <citation type="submission" date="2025-05" db="UniProtKB">
        <authorList>
            <consortium name="Ensembl"/>
        </authorList>
    </citation>
    <scope>IDENTIFICATION</scope>
</reference>
<organism evidence="4 6">
    <name type="scientific">Bos indicus x Bos taurus</name>
    <name type="common">Hybrid cattle</name>
    <dbReference type="NCBI Taxonomy" id="30522"/>
    <lineage>
        <taxon>Eukaryota</taxon>
        <taxon>Metazoa</taxon>
        <taxon>Chordata</taxon>
        <taxon>Craniata</taxon>
        <taxon>Vertebrata</taxon>
        <taxon>Euteleostomi</taxon>
        <taxon>Mammalia</taxon>
        <taxon>Eutheria</taxon>
        <taxon>Laurasiatheria</taxon>
        <taxon>Artiodactyla</taxon>
        <taxon>Ruminantia</taxon>
        <taxon>Pecora</taxon>
        <taxon>Bovidae</taxon>
        <taxon>Bovinae</taxon>
        <taxon>Bos</taxon>
    </lineage>
</organism>
<dbReference type="InterPro" id="IPR043504">
    <property type="entry name" value="Peptidase_S1_PA_chymotrypsin"/>
</dbReference>
<evidence type="ECO:0000313" key="4">
    <source>
        <dbReference type="Ensembl" id="ENSBIXP00005010134.1"/>
    </source>
</evidence>
<dbReference type="Ensembl" id="ENSBIXT00005045036.1">
    <property type="protein sequence ID" value="ENSBIXP00005010134.1"/>
    <property type="gene ID" value="ENSBIXG00005006132.1"/>
</dbReference>
<keyword evidence="1" id="KW-1015">Disulfide bond</keyword>